<sequence>MTLPPSLAPLREPAWQLRVLDGDGFPVGGAVHMSPRFLVTCAHVVNTALGLPAGAEEHPGERARVRLAQSHGPVWEASVGTEVWSAGHGEIDVAVLWLTSAGFPDTGHPVRVAGSRLRQGEPLRTTGYPDGFALHSSLLYLGPAGPSRASHQATLPENEVQPITEGFSGCAAITGSGELVGIVQQNHFHAHDGDRPSGTAFILTTDDMPDGHHAGRRDHRSGTGPVPRLTDEALCGEVAYERLHDFLDSVPGTVLPHTHLLDDEELRRTRERIGQDPSAWQVLMGLWNLVPAGDAPPLRLVWVHHALQELRSRRPVPPSAGRWLREEAREHLGDGWEQELDSELTRRLSARASSPEVSAAGDGTVLRADRRPDTVVLFDVEPVTGGYKLSHGIAHRSGQGYEHREQATMLVQRYQLRDRVGDLVSRAGFREGLTPERGSPRLSFLLPKRLLGLDLGSVTGHHGDRQDAPTLAEEYELVYHVRERVRPPRPAPGRERLWRVRTARQHERPLLSSETLLTTWDRVGEEVRAALTDEEVTVCVVESDRTDTHSVYDAVLESGIPTVLRGPRPALLTLIGELLTARSEEQRHVWALPSLLRERAERKQGGEGIMVVHDEYGDALFRGVSRI</sequence>
<keyword evidence="3" id="KW-1185">Reference proteome</keyword>
<name>A0A918XHE0_9ACTN</name>
<dbReference type="SUPFAM" id="SSF50494">
    <property type="entry name" value="Trypsin-like serine proteases"/>
    <property type="match status" value="1"/>
</dbReference>
<dbReference type="AlphaFoldDB" id="A0A918XHE0"/>
<accession>A0A918XHE0</accession>
<proteinExistence type="predicted"/>
<reference evidence="2 3" key="1">
    <citation type="journal article" date="2014" name="Int. J. Syst. Evol. Microbiol.">
        <title>Complete genome sequence of Corynebacterium casei LMG S-19264T (=DSM 44701T), isolated from a smear-ripened cheese.</title>
        <authorList>
            <consortium name="US DOE Joint Genome Institute (JGI-PGF)"/>
            <person name="Walter F."/>
            <person name="Albersmeier A."/>
            <person name="Kalinowski J."/>
            <person name="Ruckert C."/>
        </authorList>
    </citation>
    <scope>NUCLEOTIDE SEQUENCE [LARGE SCALE GENOMIC DNA]</scope>
    <source>
        <strain evidence="2 3">KCTC 19473</strain>
    </source>
</reference>
<dbReference type="RefSeq" id="WP_193518351.1">
    <property type="nucleotide sequence ID" value="NZ_BMXL01000023.1"/>
</dbReference>
<organism evidence="2 3">
    <name type="scientific">Nocardiopsis kunsanensis</name>
    <dbReference type="NCBI Taxonomy" id="141693"/>
    <lineage>
        <taxon>Bacteria</taxon>
        <taxon>Bacillati</taxon>
        <taxon>Actinomycetota</taxon>
        <taxon>Actinomycetes</taxon>
        <taxon>Streptosporangiales</taxon>
        <taxon>Nocardiopsidaceae</taxon>
        <taxon>Nocardiopsis</taxon>
    </lineage>
</organism>
<dbReference type="InterPro" id="IPR009003">
    <property type="entry name" value="Peptidase_S1_PA"/>
</dbReference>
<dbReference type="Gene3D" id="2.40.10.120">
    <property type="match status" value="1"/>
</dbReference>
<dbReference type="EMBL" id="BMXL01000023">
    <property type="protein sequence ID" value="GHD32221.1"/>
    <property type="molecule type" value="Genomic_DNA"/>
</dbReference>
<evidence type="ECO:0000256" key="1">
    <source>
        <dbReference type="SAM" id="MobiDB-lite"/>
    </source>
</evidence>
<protein>
    <recommendedName>
        <fullName evidence="4">Trypsin-like peptidase domain-containing protein</fullName>
    </recommendedName>
</protein>
<evidence type="ECO:0008006" key="4">
    <source>
        <dbReference type="Google" id="ProtNLM"/>
    </source>
</evidence>
<dbReference type="Proteomes" id="UP000654947">
    <property type="component" value="Unassembled WGS sequence"/>
</dbReference>
<evidence type="ECO:0000313" key="3">
    <source>
        <dbReference type="Proteomes" id="UP000654947"/>
    </source>
</evidence>
<evidence type="ECO:0000313" key="2">
    <source>
        <dbReference type="EMBL" id="GHD32221.1"/>
    </source>
</evidence>
<comment type="caution">
    <text evidence="2">The sequence shown here is derived from an EMBL/GenBank/DDBJ whole genome shotgun (WGS) entry which is preliminary data.</text>
</comment>
<gene>
    <name evidence="2" type="ORF">GCM10007147_35520</name>
</gene>
<feature type="region of interest" description="Disordered" evidence="1">
    <location>
        <begin position="209"/>
        <end position="229"/>
    </location>
</feature>